<feature type="domain" description="2EXR" evidence="2">
    <location>
        <begin position="6"/>
        <end position="125"/>
    </location>
</feature>
<keyword evidence="4" id="KW-1185">Reference proteome</keyword>
<dbReference type="RefSeq" id="XP_007295648.1">
    <property type="nucleotide sequence ID" value="XM_007295586.1"/>
</dbReference>
<dbReference type="PANTHER" id="PTHR35910">
    <property type="entry name" value="2EXR DOMAIN-CONTAINING PROTEIN"/>
    <property type="match status" value="1"/>
</dbReference>
<evidence type="ECO:0000259" key="2">
    <source>
        <dbReference type="Pfam" id="PF20150"/>
    </source>
</evidence>
<gene>
    <name evidence="3" type="ORF">MBM_07759</name>
</gene>
<organism evidence="3 4">
    <name type="scientific">Marssonina brunnea f. sp. multigermtubi (strain MB_m1)</name>
    <name type="common">Marssonina leaf spot fungus</name>
    <dbReference type="NCBI Taxonomy" id="1072389"/>
    <lineage>
        <taxon>Eukaryota</taxon>
        <taxon>Fungi</taxon>
        <taxon>Dikarya</taxon>
        <taxon>Ascomycota</taxon>
        <taxon>Pezizomycotina</taxon>
        <taxon>Leotiomycetes</taxon>
        <taxon>Helotiales</taxon>
        <taxon>Drepanopezizaceae</taxon>
        <taxon>Drepanopeziza</taxon>
    </lineage>
</organism>
<feature type="compositionally biased region" description="Basic and acidic residues" evidence="1">
    <location>
        <begin position="84"/>
        <end position="95"/>
    </location>
</feature>
<dbReference type="OrthoDB" id="3557569at2759"/>
<proteinExistence type="predicted"/>
<feature type="compositionally biased region" description="Basic and acidic residues" evidence="1">
    <location>
        <begin position="283"/>
        <end position="306"/>
    </location>
</feature>
<dbReference type="InParanoid" id="K1WP26"/>
<evidence type="ECO:0000256" key="1">
    <source>
        <dbReference type="SAM" id="MobiDB-lite"/>
    </source>
</evidence>
<evidence type="ECO:0000313" key="4">
    <source>
        <dbReference type="Proteomes" id="UP000006753"/>
    </source>
</evidence>
<dbReference type="Pfam" id="PF20150">
    <property type="entry name" value="2EXR"/>
    <property type="match status" value="1"/>
</dbReference>
<dbReference type="HOGENOM" id="CLU_829180_0_0_1"/>
<feature type="region of interest" description="Disordered" evidence="1">
    <location>
        <begin position="83"/>
        <end position="112"/>
    </location>
</feature>
<feature type="region of interest" description="Disordered" evidence="1">
    <location>
        <begin position="280"/>
        <end position="335"/>
    </location>
</feature>
<dbReference type="OMA" id="QWETIAF"/>
<dbReference type="KEGG" id="mbe:MBM_07759"/>
<evidence type="ECO:0000313" key="3">
    <source>
        <dbReference type="EMBL" id="EKD14082.1"/>
    </source>
</evidence>
<protein>
    <recommendedName>
        <fullName evidence="2">2EXR domain-containing protein</fullName>
    </recommendedName>
</protein>
<reference evidence="3 4" key="1">
    <citation type="journal article" date="2012" name="BMC Genomics">
        <title>Sequencing the genome of Marssonina brunnea reveals fungus-poplar co-evolution.</title>
        <authorList>
            <person name="Zhu S."/>
            <person name="Cao Y.-Z."/>
            <person name="Jiang C."/>
            <person name="Tan B.-Y."/>
            <person name="Wang Z."/>
            <person name="Feng S."/>
            <person name="Zhang L."/>
            <person name="Su X.-H."/>
            <person name="Brejova B."/>
            <person name="Vinar T."/>
            <person name="Xu M."/>
            <person name="Wang M.-X."/>
            <person name="Zhang S.-G."/>
            <person name="Huang M.-R."/>
            <person name="Wu R."/>
            <person name="Zhou Y."/>
        </authorList>
    </citation>
    <scope>NUCLEOTIDE SEQUENCE [LARGE SCALE GENOMIC DNA]</scope>
    <source>
        <strain evidence="3 4">MB_m1</strain>
    </source>
</reference>
<dbReference type="Proteomes" id="UP000006753">
    <property type="component" value="Unassembled WGS sequence"/>
</dbReference>
<dbReference type="EMBL" id="JH921447">
    <property type="protein sequence ID" value="EKD14082.1"/>
    <property type="molecule type" value="Genomic_DNA"/>
</dbReference>
<dbReference type="AlphaFoldDB" id="K1WP26"/>
<name>K1WP26_MARBU</name>
<sequence length="335" mass="39451">MAPRRFPQFGRLPPELRVRIWRWLMLPQIIRAQWETIAFNETHISVYWLFVGVMPITLRVCGESRSEAQKHYSLIYSRVPLRSEPTEERDGERKPPTSLVAQKTPKKNEENKSHMQKLWVNFNTDSCYFINMPPGYEFNTWYNRVHKPWISGLAVDNPIRHIAIEGEAAQRLRNSGRTDIFYLMCMRHPELESITIMLDNSHFSYDKKPADYAFRDLKEMDENDRRTGGKYANAEVREQIAKIFAGFWEGKPNIKNCDKWKAWKLKNPSWKEPEVTMKGISKTPRETKKQIREKEEAERLAIEKNTPKKYNAKKAVVTPKKTPPPPPLTLIPRIR</sequence>
<accession>K1WP26</accession>
<dbReference type="PANTHER" id="PTHR35910:SF1">
    <property type="entry name" value="2EXR DOMAIN-CONTAINING PROTEIN"/>
    <property type="match status" value="1"/>
</dbReference>
<dbReference type="GeneID" id="18763694"/>
<dbReference type="InterPro" id="IPR045518">
    <property type="entry name" value="2EXR"/>
</dbReference>